<name>M0NFF4_9EURY</name>
<organism evidence="2 3">
    <name type="scientific">Halococcus thailandensis JCM 13552</name>
    <dbReference type="NCBI Taxonomy" id="1227457"/>
    <lineage>
        <taxon>Archaea</taxon>
        <taxon>Methanobacteriati</taxon>
        <taxon>Methanobacteriota</taxon>
        <taxon>Stenosarchaea group</taxon>
        <taxon>Halobacteria</taxon>
        <taxon>Halobacteriales</taxon>
        <taxon>Halococcaceae</taxon>
        <taxon>Halococcus</taxon>
    </lineage>
</organism>
<reference evidence="2 3" key="1">
    <citation type="journal article" date="2014" name="PLoS Genet.">
        <title>Phylogenetically driven sequencing of extremely halophilic archaea reveals strategies for static and dynamic osmo-response.</title>
        <authorList>
            <person name="Becker E.A."/>
            <person name="Seitzer P.M."/>
            <person name="Tritt A."/>
            <person name="Larsen D."/>
            <person name="Krusor M."/>
            <person name="Yao A.I."/>
            <person name="Wu D."/>
            <person name="Madern D."/>
            <person name="Eisen J.A."/>
            <person name="Darling A.E."/>
            <person name="Facciotti M.T."/>
        </authorList>
    </citation>
    <scope>NUCLEOTIDE SEQUENCE [LARGE SCALE GENOMIC DNA]</scope>
    <source>
        <strain evidence="2 3">JCM 13552</strain>
    </source>
</reference>
<dbReference type="Pfam" id="PF00382">
    <property type="entry name" value="TFIIB"/>
    <property type="match status" value="1"/>
</dbReference>
<feature type="non-terminal residue" evidence="2">
    <location>
        <position position="1"/>
    </location>
</feature>
<dbReference type="SUPFAM" id="SSF47954">
    <property type="entry name" value="Cyclin-like"/>
    <property type="match status" value="1"/>
</dbReference>
<feature type="domain" description="Transcription factor TFIIB cyclin-like" evidence="1">
    <location>
        <begin position="1"/>
        <end position="41"/>
    </location>
</feature>
<evidence type="ECO:0000313" key="2">
    <source>
        <dbReference type="EMBL" id="EMA56288.1"/>
    </source>
</evidence>
<evidence type="ECO:0000313" key="3">
    <source>
        <dbReference type="Proteomes" id="UP000011680"/>
    </source>
</evidence>
<accession>M0NFF4</accession>
<gene>
    <name evidence="2" type="ORF">C451_03144</name>
</gene>
<comment type="caution">
    <text evidence="2">The sequence shown here is derived from an EMBL/GenBank/DDBJ whole genome shotgun (WGS) entry which is preliminary data.</text>
</comment>
<protein>
    <submittedName>
        <fullName evidence="2">Transcription factor TFIIB cyclin-related protein</fullName>
    </submittedName>
</protein>
<dbReference type="eggNOG" id="arCOG01981">
    <property type="taxonomic scope" value="Archaea"/>
</dbReference>
<dbReference type="GO" id="GO:0017025">
    <property type="term" value="F:TBP-class protein binding"/>
    <property type="evidence" value="ECO:0007669"/>
    <property type="project" value="InterPro"/>
</dbReference>
<dbReference type="Proteomes" id="UP000011680">
    <property type="component" value="Unassembled WGS sequence"/>
</dbReference>
<dbReference type="InterPro" id="IPR036915">
    <property type="entry name" value="Cyclin-like_sf"/>
</dbReference>
<dbReference type="EMBL" id="AOMF01000069">
    <property type="protein sequence ID" value="EMA56288.1"/>
    <property type="molecule type" value="Genomic_DNA"/>
</dbReference>
<proteinExistence type="predicted"/>
<dbReference type="InterPro" id="IPR013150">
    <property type="entry name" value="TFIIB_cyclin"/>
</dbReference>
<sequence length="49" mass="5189">AAAAIYAGALLTNEKVTQTAVGDVADISVVTIRNRYRDLIEIEGETQAP</sequence>
<evidence type="ECO:0000259" key="1">
    <source>
        <dbReference type="Pfam" id="PF00382"/>
    </source>
</evidence>
<dbReference type="Gene3D" id="1.10.472.10">
    <property type="entry name" value="Cyclin-like"/>
    <property type="match status" value="1"/>
</dbReference>
<dbReference type="AlphaFoldDB" id="M0NFF4"/>
<keyword evidence="3" id="KW-1185">Reference proteome</keyword>